<evidence type="ECO:0000313" key="2">
    <source>
        <dbReference type="Proteomes" id="UP000192527"/>
    </source>
</evidence>
<keyword evidence="2" id="KW-1185">Reference proteome</keyword>
<dbReference type="AlphaFoldDB" id="A0A1W5ZUZ1"/>
<gene>
    <name evidence="1" type="ORF">HM131_09785</name>
</gene>
<reference evidence="1 2" key="1">
    <citation type="submission" date="2017-04" db="EMBL/GenBank/DDBJ databases">
        <title>The whole genome sequencing and assembly of Halobacillus mangrovi strain.</title>
        <authorList>
            <person name="Lee S.-J."/>
            <person name="Park M.-K."/>
            <person name="Kim J.-Y."/>
            <person name="Lee Y.-J."/>
            <person name="Yi H."/>
            <person name="Bahn Y.-S."/>
            <person name="Kim J.F."/>
            <person name="Lee D.-W."/>
        </authorList>
    </citation>
    <scope>NUCLEOTIDE SEQUENCE [LARGE SCALE GENOMIC DNA]</scope>
    <source>
        <strain evidence="1 2">KTB 131</strain>
    </source>
</reference>
<accession>A0A1W5ZUZ1</accession>
<protein>
    <submittedName>
        <fullName evidence="1">Uncharacterized protein</fullName>
    </submittedName>
</protein>
<dbReference type="KEGG" id="hmn:HM131_09785"/>
<organism evidence="1 2">
    <name type="scientific">Halobacillus mangrovi</name>
    <dbReference type="NCBI Taxonomy" id="402384"/>
    <lineage>
        <taxon>Bacteria</taxon>
        <taxon>Bacillati</taxon>
        <taxon>Bacillota</taxon>
        <taxon>Bacilli</taxon>
        <taxon>Bacillales</taxon>
        <taxon>Bacillaceae</taxon>
        <taxon>Halobacillus</taxon>
    </lineage>
</organism>
<sequence>MGKVQLPILFAAIIALIFVSNQIFPVQSQKHEKSKQIHGHKELPEYTAVDKNYGMGSLPERYAEIDQIIDDYKLPASGEVPMNEENIGMDMFHSEHVRYENGYIFTKHSKRLVSKGPEASYKKAEAGQYLGVILGMVTDLDVVQGQVPTSESMMDQSEHLTTILQRMKKFAKRDEYAVIEEWIGETIQYIEEAKNVKDQNPELAYKHFLKAIRNIENFNALFKINHREYVNKNNIIQKLYESVPDNLAESAELLYSFELPEKGRLGGRSKQEALKGTKSDGAIAYDNGLVVDALSKTVLYQYEQPILPSHIKGTLNLSKFMTYVTRNVGEFQTIRGNRVDEIKEITPHDRSFMEEYVQNYNSSDNTGRGYDLLQQEVEKIASQLNEIKPYVNDYDSLMLWIHETKGYVNKASTYSLREWEKGYEAYIQATKNIVEMNDTIRMVQERNKLEALMR</sequence>
<dbReference type="OrthoDB" id="2940388at2"/>
<proteinExistence type="predicted"/>
<evidence type="ECO:0000313" key="1">
    <source>
        <dbReference type="EMBL" id="ARI77110.1"/>
    </source>
</evidence>
<dbReference type="RefSeq" id="WP_085029582.1">
    <property type="nucleotide sequence ID" value="NZ_CP020772.1"/>
</dbReference>
<dbReference type="Proteomes" id="UP000192527">
    <property type="component" value="Chromosome"/>
</dbReference>
<dbReference type="EMBL" id="CP020772">
    <property type="protein sequence ID" value="ARI77110.1"/>
    <property type="molecule type" value="Genomic_DNA"/>
</dbReference>
<name>A0A1W5ZUZ1_9BACI</name>